<comment type="caution">
    <text evidence="1">The sequence shown here is derived from an EMBL/GenBank/DDBJ whole genome shotgun (WGS) entry which is preliminary data.</text>
</comment>
<evidence type="ECO:0000313" key="2">
    <source>
        <dbReference type="Proteomes" id="UP001610432"/>
    </source>
</evidence>
<dbReference type="Proteomes" id="UP001610432">
    <property type="component" value="Unassembled WGS sequence"/>
</dbReference>
<protein>
    <submittedName>
        <fullName evidence="1">Uncharacterized protein</fullName>
    </submittedName>
</protein>
<accession>A0ABR4LHG4</accession>
<reference evidence="1 2" key="1">
    <citation type="submission" date="2024-07" db="EMBL/GenBank/DDBJ databases">
        <title>Section-level genome sequencing and comparative genomics of Aspergillus sections Usti and Cavernicolus.</title>
        <authorList>
            <consortium name="Lawrence Berkeley National Laboratory"/>
            <person name="Nybo J.L."/>
            <person name="Vesth T.C."/>
            <person name="Theobald S."/>
            <person name="Frisvad J.C."/>
            <person name="Larsen T.O."/>
            <person name="Kjaerboelling I."/>
            <person name="Rothschild-Mancinelli K."/>
            <person name="Lyhne E.K."/>
            <person name="Kogle M.E."/>
            <person name="Barry K."/>
            <person name="Clum A."/>
            <person name="Na H."/>
            <person name="Ledsgaard L."/>
            <person name="Lin J."/>
            <person name="Lipzen A."/>
            <person name="Kuo A."/>
            <person name="Riley R."/>
            <person name="Mondo S."/>
            <person name="Labutti K."/>
            <person name="Haridas S."/>
            <person name="Pangalinan J."/>
            <person name="Salamov A.A."/>
            <person name="Simmons B.A."/>
            <person name="Magnuson J.K."/>
            <person name="Chen J."/>
            <person name="Drula E."/>
            <person name="Henrissat B."/>
            <person name="Wiebenga A."/>
            <person name="Lubbers R.J."/>
            <person name="Gomes A.C."/>
            <person name="Macurrencykelacurrency M.R."/>
            <person name="Stajich J."/>
            <person name="Grigoriev I.V."/>
            <person name="Mortensen U.H."/>
            <person name="De Vries R.P."/>
            <person name="Baker S.E."/>
            <person name="Andersen M.R."/>
        </authorList>
    </citation>
    <scope>NUCLEOTIDE SEQUENCE [LARGE SCALE GENOMIC DNA]</scope>
    <source>
        <strain evidence="1 2">CBS 449.75</strain>
    </source>
</reference>
<proteinExistence type="predicted"/>
<dbReference type="EMBL" id="JBFXLQ010000045">
    <property type="protein sequence ID" value="KAL2863977.1"/>
    <property type="molecule type" value="Genomic_DNA"/>
</dbReference>
<name>A0ABR4LHG4_9EURO</name>
<sequence>MESTRLQQSIRFGHPHRVFVREEIEAPDIATAKQVIDEAGVHKETIEWDCQNYALEILEACHREAVFEEDDSGYAVTKQLMRRKRGLVSESPTRQEHGQSLRTFRLILRHNCLLGLGMHDAQARD</sequence>
<gene>
    <name evidence="1" type="ORF">BJX67DRAFT_229112</name>
</gene>
<evidence type="ECO:0000313" key="1">
    <source>
        <dbReference type="EMBL" id="KAL2863977.1"/>
    </source>
</evidence>
<dbReference type="RefSeq" id="XP_070882956.1">
    <property type="nucleotide sequence ID" value="XM_071025898.1"/>
</dbReference>
<keyword evidence="2" id="KW-1185">Reference proteome</keyword>
<organism evidence="1 2">
    <name type="scientific">Aspergillus lucknowensis</name>
    <dbReference type="NCBI Taxonomy" id="176173"/>
    <lineage>
        <taxon>Eukaryota</taxon>
        <taxon>Fungi</taxon>
        <taxon>Dikarya</taxon>
        <taxon>Ascomycota</taxon>
        <taxon>Pezizomycotina</taxon>
        <taxon>Eurotiomycetes</taxon>
        <taxon>Eurotiomycetidae</taxon>
        <taxon>Eurotiales</taxon>
        <taxon>Aspergillaceae</taxon>
        <taxon>Aspergillus</taxon>
        <taxon>Aspergillus subgen. Nidulantes</taxon>
    </lineage>
</organism>
<dbReference type="GeneID" id="98140970"/>